<comment type="caution">
    <text evidence="1">The sequence shown here is derived from an EMBL/GenBank/DDBJ whole genome shotgun (WGS) entry which is preliminary data.</text>
</comment>
<organism evidence="1 2">
    <name type="scientific">Leucogyrophana mollusca</name>
    <dbReference type="NCBI Taxonomy" id="85980"/>
    <lineage>
        <taxon>Eukaryota</taxon>
        <taxon>Fungi</taxon>
        <taxon>Dikarya</taxon>
        <taxon>Basidiomycota</taxon>
        <taxon>Agaricomycotina</taxon>
        <taxon>Agaricomycetes</taxon>
        <taxon>Agaricomycetidae</taxon>
        <taxon>Boletales</taxon>
        <taxon>Boletales incertae sedis</taxon>
        <taxon>Leucogyrophana</taxon>
    </lineage>
</organism>
<sequence>MGETSVDERTFTEYLSEMRNTYTADKYHLLDFNCNSFTNDCVGFLTGGSIPDYIKDLPADFLSTPFGAALRPTIDRMFRGPSPSGLPTPPVDPRAAAAASPDPALAASLLQAVAARAASTPGASSSQGYLPTPAPTSPSTPSQAVVSLTGQLHVSTNPASLHSLLRTHRALVAFFTSATCGPCRMIEPVFEELAKTKSRGGVAFTKIDLSVGMGHAVASEWGVRVTPTFIFFLDGKKTHEMKGVNAPELRTQVDLLIYEAFPPHPHTKLSLPAIESISLNPILFTQVPALDSVLAKFVGFIDGAPSWTGSTSKVEVKQVLLQVLLPYLKTRFATPPRTVKAPLDRLPTITSVLGSNLSAGELFPLVDLWRLALLDAAVSAWVATSDTSNGPINVLLGKALSSTDPAPRNYMLTTLRMFSNAFQNPILARRLLSTTRNDITSLLVSSLLHEDASVRTAAASLAFNVAAFLQKRRVEQVRGGGNDGEVQEDADWEVEMTSAIIEAIEREKSNEEIVHRLSACLALLLRLSPFTENQLTPLLEVLQARSILKGKLEKGGCGEGGVAKKEVRKLIVEVAEKLCP</sequence>
<reference evidence="1" key="1">
    <citation type="journal article" date="2021" name="New Phytol.">
        <title>Evolutionary innovations through gain and loss of genes in the ectomycorrhizal Boletales.</title>
        <authorList>
            <person name="Wu G."/>
            <person name="Miyauchi S."/>
            <person name="Morin E."/>
            <person name="Kuo A."/>
            <person name="Drula E."/>
            <person name="Varga T."/>
            <person name="Kohler A."/>
            <person name="Feng B."/>
            <person name="Cao Y."/>
            <person name="Lipzen A."/>
            <person name="Daum C."/>
            <person name="Hundley H."/>
            <person name="Pangilinan J."/>
            <person name="Johnson J."/>
            <person name="Barry K."/>
            <person name="LaButti K."/>
            <person name="Ng V."/>
            <person name="Ahrendt S."/>
            <person name="Min B."/>
            <person name="Choi I.G."/>
            <person name="Park H."/>
            <person name="Plett J.M."/>
            <person name="Magnuson J."/>
            <person name="Spatafora J.W."/>
            <person name="Nagy L.G."/>
            <person name="Henrissat B."/>
            <person name="Grigoriev I.V."/>
            <person name="Yang Z.L."/>
            <person name="Xu J."/>
            <person name="Martin F.M."/>
        </authorList>
    </citation>
    <scope>NUCLEOTIDE SEQUENCE</scope>
    <source>
        <strain evidence="1">KUC20120723A-06</strain>
    </source>
</reference>
<name>A0ACB8BMD8_9AGAM</name>
<proteinExistence type="predicted"/>
<dbReference type="EMBL" id="MU266382">
    <property type="protein sequence ID" value="KAH7926479.1"/>
    <property type="molecule type" value="Genomic_DNA"/>
</dbReference>
<gene>
    <name evidence="1" type="ORF">BV22DRAFT_1032860</name>
</gene>
<evidence type="ECO:0000313" key="1">
    <source>
        <dbReference type="EMBL" id="KAH7926479.1"/>
    </source>
</evidence>
<protein>
    <submittedName>
        <fullName evidence="1">Uncharacterized protein</fullName>
    </submittedName>
</protein>
<evidence type="ECO:0000313" key="2">
    <source>
        <dbReference type="Proteomes" id="UP000790709"/>
    </source>
</evidence>
<dbReference type="Proteomes" id="UP000790709">
    <property type="component" value="Unassembled WGS sequence"/>
</dbReference>
<keyword evidence="2" id="KW-1185">Reference proteome</keyword>
<accession>A0ACB8BMD8</accession>